<sequence length="321" mass="36018">MGQLQRLKAMLEDNQNLFVEALKKDLSKPYMECVIMEVGFMVNDILNTIYNLKDWMKPEKVEKPWYAFTDKAYISRDPLGVAVILSAWNYPVQLLISPLVGAIASGNCAVVKPSEISPATAQLLADLIPRYLDKECYPVVLGGAAETTELLKNKFDHIFYTGSVRVGRIIYETAAKQFTPVTLELGGKCPTYIDDTVRYDYAAKRIMWGKLINSGQTCVAPDYVMCTKAVEEKFLTNVSKYLREWYGDDPKSRPIWLVLLTKACLIKLLGNGTIAIGGEYDPEELYIAPTVLTNIFGPILPIITIDSLDEAVEFVNSRYVL</sequence>
<reference evidence="5" key="1">
    <citation type="submission" date="2011-05" db="EMBL/GenBank/DDBJ databases">
        <authorList>
            <person name="Richards S.R."/>
            <person name="Qu J."/>
            <person name="Jiang H."/>
            <person name="Jhangiani S.N."/>
            <person name="Agravi P."/>
            <person name="Goodspeed R."/>
            <person name="Gross S."/>
            <person name="Mandapat C."/>
            <person name="Jackson L."/>
            <person name="Mathew T."/>
            <person name="Pu L."/>
            <person name="Thornton R."/>
            <person name="Saada N."/>
            <person name="Wilczek-Boney K.B."/>
            <person name="Lee S."/>
            <person name="Kovar C."/>
            <person name="Wu Y."/>
            <person name="Scherer S.E."/>
            <person name="Worley K.C."/>
            <person name="Muzny D.M."/>
            <person name="Gibbs R."/>
        </authorList>
    </citation>
    <scope>NUCLEOTIDE SEQUENCE</scope>
    <source>
        <strain evidence="5">Brora</strain>
    </source>
</reference>
<dbReference type="FunFam" id="3.40.605.10:FF:000004">
    <property type="entry name" value="Aldehyde dehydrogenase"/>
    <property type="match status" value="1"/>
</dbReference>
<protein>
    <recommendedName>
        <fullName evidence="3">Aldehyde dehydrogenase domain-containing protein</fullName>
    </recommendedName>
</protein>
<evidence type="ECO:0000256" key="1">
    <source>
        <dbReference type="ARBA" id="ARBA00009986"/>
    </source>
</evidence>
<dbReference type="PhylomeDB" id="T1JMV3"/>
<reference evidence="4" key="2">
    <citation type="submission" date="2015-02" db="UniProtKB">
        <authorList>
            <consortium name="EnsemblMetazoa"/>
        </authorList>
    </citation>
    <scope>IDENTIFICATION</scope>
</reference>
<dbReference type="SUPFAM" id="SSF53720">
    <property type="entry name" value="ALDH-like"/>
    <property type="match status" value="1"/>
</dbReference>
<dbReference type="PANTHER" id="PTHR43570">
    <property type="entry name" value="ALDEHYDE DEHYDROGENASE"/>
    <property type="match status" value="1"/>
</dbReference>
<dbReference type="EMBL" id="JH431912">
    <property type="status" value="NOT_ANNOTATED_CDS"/>
    <property type="molecule type" value="Genomic_DNA"/>
</dbReference>
<dbReference type="Gene3D" id="3.40.605.10">
    <property type="entry name" value="Aldehyde Dehydrogenase, Chain A, domain 1"/>
    <property type="match status" value="1"/>
</dbReference>
<dbReference type="InterPro" id="IPR012394">
    <property type="entry name" value="Aldehyde_DH_NAD(P)"/>
</dbReference>
<feature type="domain" description="Aldehyde dehydrogenase" evidence="3">
    <location>
        <begin position="4"/>
        <end position="317"/>
    </location>
</feature>
<dbReference type="InterPro" id="IPR015590">
    <property type="entry name" value="Aldehyde_DH_dom"/>
</dbReference>
<keyword evidence="5" id="KW-1185">Reference proteome</keyword>
<dbReference type="PANTHER" id="PTHR43570:SF16">
    <property type="entry name" value="ALDEHYDE DEHYDROGENASE TYPE III, ISOFORM Q"/>
    <property type="match status" value="1"/>
</dbReference>
<evidence type="ECO:0000313" key="4">
    <source>
        <dbReference type="EnsemblMetazoa" id="SMAR015183-PA"/>
    </source>
</evidence>
<dbReference type="eggNOG" id="KOG2456">
    <property type="taxonomic scope" value="Eukaryota"/>
</dbReference>
<dbReference type="PROSITE" id="PS00070">
    <property type="entry name" value="ALDEHYDE_DEHYDR_CYS"/>
    <property type="match status" value="1"/>
</dbReference>
<dbReference type="Pfam" id="PF00171">
    <property type="entry name" value="Aldedh"/>
    <property type="match status" value="1"/>
</dbReference>
<dbReference type="GO" id="GO:0005737">
    <property type="term" value="C:cytoplasm"/>
    <property type="evidence" value="ECO:0007669"/>
    <property type="project" value="TreeGrafter"/>
</dbReference>
<proteinExistence type="inferred from homology"/>
<dbReference type="GO" id="GO:0006081">
    <property type="term" value="P:aldehyde metabolic process"/>
    <property type="evidence" value="ECO:0007669"/>
    <property type="project" value="InterPro"/>
</dbReference>
<dbReference type="EnsemblMetazoa" id="SMAR015183-RA">
    <property type="protein sequence ID" value="SMAR015183-PA"/>
    <property type="gene ID" value="SMAR015183"/>
</dbReference>
<accession>T1JMV3</accession>
<dbReference type="InterPro" id="IPR016163">
    <property type="entry name" value="Ald_DH_C"/>
</dbReference>
<dbReference type="STRING" id="126957.T1JMV3"/>
<name>T1JMV3_STRMM</name>
<dbReference type="GO" id="GO:0004029">
    <property type="term" value="F:aldehyde dehydrogenase (NAD+) activity"/>
    <property type="evidence" value="ECO:0007669"/>
    <property type="project" value="TreeGrafter"/>
</dbReference>
<organism evidence="4 5">
    <name type="scientific">Strigamia maritima</name>
    <name type="common">European centipede</name>
    <name type="synonym">Geophilus maritimus</name>
    <dbReference type="NCBI Taxonomy" id="126957"/>
    <lineage>
        <taxon>Eukaryota</taxon>
        <taxon>Metazoa</taxon>
        <taxon>Ecdysozoa</taxon>
        <taxon>Arthropoda</taxon>
        <taxon>Myriapoda</taxon>
        <taxon>Chilopoda</taxon>
        <taxon>Pleurostigmophora</taxon>
        <taxon>Geophilomorpha</taxon>
        <taxon>Linotaeniidae</taxon>
        <taxon>Strigamia</taxon>
    </lineage>
</organism>
<dbReference type="HOGENOM" id="CLU_005391_3_4_1"/>
<evidence type="ECO:0000313" key="5">
    <source>
        <dbReference type="Proteomes" id="UP000014500"/>
    </source>
</evidence>
<dbReference type="OMA" id="RWAMRSH"/>
<evidence type="ECO:0000256" key="2">
    <source>
        <dbReference type="ARBA" id="ARBA00023002"/>
    </source>
</evidence>
<keyword evidence="2" id="KW-0560">Oxidoreductase</keyword>
<dbReference type="Gene3D" id="3.40.309.10">
    <property type="entry name" value="Aldehyde Dehydrogenase, Chain A, domain 2"/>
    <property type="match status" value="1"/>
</dbReference>
<comment type="similarity">
    <text evidence="1">Belongs to the aldehyde dehydrogenase family.</text>
</comment>
<evidence type="ECO:0000259" key="3">
    <source>
        <dbReference type="Pfam" id="PF00171"/>
    </source>
</evidence>
<dbReference type="InterPro" id="IPR016161">
    <property type="entry name" value="Ald_DH/histidinol_DH"/>
</dbReference>
<dbReference type="InterPro" id="IPR016162">
    <property type="entry name" value="Ald_DH_N"/>
</dbReference>
<dbReference type="Proteomes" id="UP000014500">
    <property type="component" value="Unassembled WGS sequence"/>
</dbReference>
<dbReference type="InterPro" id="IPR016160">
    <property type="entry name" value="Ald_DH_CS_CYS"/>
</dbReference>
<dbReference type="AlphaFoldDB" id="T1JMV3"/>